<dbReference type="EMBL" id="CM035433">
    <property type="protein sequence ID" value="KAH7294302.1"/>
    <property type="molecule type" value="Genomic_DNA"/>
</dbReference>
<organism evidence="1 2">
    <name type="scientific">Ceratopteris richardii</name>
    <name type="common">Triangle waterfern</name>
    <dbReference type="NCBI Taxonomy" id="49495"/>
    <lineage>
        <taxon>Eukaryota</taxon>
        <taxon>Viridiplantae</taxon>
        <taxon>Streptophyta</taxon>
        <taxon>Embryophyta</taxon>
        <taxon>Tracheophyta</taxon>
        <taxon>Polypodiopsida</taxon>
        <taxon>Polypodiidae</taxon>
        <taxon>Polypodiales</taxon>
        <taxon>Pteridineae</taxon>
        <taxon>Pteridaceae</taxon>
        <taxon>Parkerioideae</taxon>
        <taxon>Ceratopteris</taxon>
    </lineage>
</organism>
<protein>
    <submittedName>
        <fullName evidence="1">Uncharacterized protein</fullName>
    </submittedName>
</protein>
<comment type="caution">
    <text evidence="1">The sequence shown here is derived from an EMBL/GenBank/DDBJ whole genome shotgun (WGS) entry which is preliminary data.</text>
</comment>
<accession>A0A8T2RCY1</accession>
<gene>
    <name evidence="1" type="ORF">KP509_28G065200</name>
</gene>
<dbReference type="AlphaFoldDB" id="A0A8T2RCY1"/>
<sequence>MDNAGRERKQIPRRSSSCTLESITEESEISETTSTKSSCFKNIVTNLKTRRKRKGDRNKRLCTNREKDLLLRVFIRTSTPAYVRLMASFARAGNLYIIV</sequence>
<evidence type="ECO:0000313" key="2">
    <source>
        <dbReference type="Proteomes" id="UP000825935"/>
    </source>
</evidence>
<keyword evidence="2" id="KW-1185">Reference proteome</keyword>
<dbReference type="Proteomes" id="UP000825935">
    <property type="component" value="Chromosome 28"/>
</dbReference>
<name>A0A8T2RCY1_CERRI</name>
<reference evidence="1" key="1">
    <citation type="submission" date="2021-08" db="EMBL/GenBank/DDBJ databases">
        <title>WGS assembly of Ceratopteris richardii.</title>
        <authorList>
            <person name="Marchant D.B."/>
            <person name="Chen G."/>
            <person name="Jenkins J."/>
            <person name="Shu S."/>
            <person name="Leebens-Mack J."/>
            <person name="Grimwood J."/>
            <person name="Schmutz J."/>
            <person name="Soltis P."/>
            <person name="Soltis D."/>
            <person name="Chen Z.-H."/>
        </authorList>
    </citation>
    <scope>NUCLEOTIDE SEQUENCE</scope>
    <source>
        <strain evidence="1">Whitten #5841</strain>
        <tissue evidence="1">Leaf</tissue>
    </source>
</reference>
<proteinExistence type="predicted"/>
<evidence type="ECO:0000313" key="1">
    <source>
        <dbReference type="EMBL" id="KAH7294302.1"/>
    </source>
</evidence>